<accession>A0A0F9B0C7</accession>
<gene>
    <name evidence="1" type="ORF">LCGC14_2847600</name>
</gene>
<proteinExistence type="predicted"/>
<dbReference type="EMBL" id="LAZR01054677">
    <property type="protein sequence ID" value="KKK78036.1"/>
    <property type="molecule type" value="Genomic_DNA"/>
</dbReference>
<reference evidence="1" key="1">
    <citation type="journal article" date="2015" name="Nature">
        <title>Complex archaea that bridge the gap between prokaryotes and eukaryotes.</title>
        <authorList>
            <person name="Spang A."/>
            <person name="Saw J.H."/>
            <person name="Jorgensen S.L."/>
            <person name="Zaremba-Niedzwiedzka K."/>
            <person name="Martijn J."/>
            <person name="Lind A.E."/>
            <person name="van Eijk R."/>
            <person name="Schleper C."/>
            <person name="Guy L."/>
            <person name="Ettema T.J."/>
        </authorList>
    </citation>
    <scope>NUCLEOTIDE SEQUENCE</scope>
</reference>
<dbReference type="AlphaFoldDB" id="A0A0F9B0C7"/>
<evidence type="ECO:0000313" key="1">
    <source>
        <dbReference type="EMBL" id="KKK78036.1"/>
    </source>
</evidence>
<sequence length="65" mass="7225">MEKLLESLSLVFNGVGVSKKGIVWDCVIQKGWETIVIASADSVAELKTTVEELTVKELIKEINYE</sequence>
<protein>
    <submittedName>
        <fullName evidence="1">Uncharacterized protein</fullName>
    </submittedName>
</protein>
<comment type="caution">
    <text evidence="1">The sequence shown here is derived from an EMBL/GenBank/DDBJ whole genome shotgun (WGS) entry which is preliminary data.</text>
</comment>
<organism evidence="1">
    <name type="scientific">marine sediment metagenome</name>
    <dbReference type="NCBI Taxonomy" id="412755"/>
    <lineage>
        <taxon>unclassified sequences</taxon>
        <taxon>metagenomes</taxon>
        <taxon>ecological metagenomes</taxon>
    </lineage>
</organism>
<name>A0A0F9B0C7_9ZZZZ</name>